<reference evidence="1 2" key="1">
    <citation type="submission" date="2017-10" db="EMBL/GenBank/DDBJ databases">
        <title>The new phylogeny of genus Mycobacterium.</title>
        <authorList>
            <person name="Tortoli E."/>
            <person name="Trovato A."/>
            <person name="Cirillo D.M."/>
        </authorList>
    </citation>
    <scope>NUCLEOTIDE SEQUENCE [LARGE SCALE GENOMIC DNA]</scope>
    <source>
        <strain evidence="1 2">CCUG37673</strain>
    </source>
</reference>
<accession>A0A2A7MUF3</accession>
<dbReference type="EMBL" id="PDCP01000045">
    <property type="protein sequence ID" value="PEG35442.1"/>
    <property type="molecule type" value="Genomic_DNA"/>
</dbReference>
<protein>
    <submittedName>
        <fullName evidence="1">Uncharacterized protein</fullName>
    </submittedName>
</protein>
<organism evidence="1 2">
    <name type="scientific">Mycolicibacterium agri</name>
    <name type="common">Mycobacterium agri</name>
    <dbReference type="NCBI Taxonomy" id="36811"/>
    <lineage>
        <taxon>Bacteria</taxon>
        <taxon>Bacillati</taxon>
        <taxon>Actinomycetota</taxon>
        <taxon>Actinomycetes</taxon>
        <taxon>Mycobacteriales</taxon>
        <taxon>Mycobacteriaceae</taxon>
        <taxon>Mycolicibacterium</taxon>
    </lineage>
</organism>
<dbReference type="AlphaFoldDB" id="A0A2A7MUF3"/>
<evidence type="ECO:0000313" key="1">
    <source>
        <dbReference type="EMBL" id="PEG35442.1"/>
    </source>
</evidence>
<dbReference type="Proteomes" id="UP000220914">
    <property type="component" value="Unassembled WGS sequence"/>
</dbReference>
<sequence length="221" mass="24916">MEPPHSYLRDRSEAVIHHADYLNGRTDRALHGVDDRALCGAALHDPTPVPQVDVAEALCPDCEARLTAYHLEWWRAKALALTAELEALRAKHPELVETPDTAVAPAPAAEEQTEPAATILDGARRELAELLLQFEGAVPFYRLKNAMQDFSDRLSDDDRLRLAQEIGPDSSLIRWATAEVERRGLSVANNRVQKNEVMMWQEWLQESQPAPKPKRRFGRSR</sequence>
<keyword evidence="2" id="KW-1185">Reference proteome</keyword>
<gene>
    <name evidence="1" type="ORF">CQY20_21915</name>
</gene>
<name>A0A2A7MUF3_MYCAG</name>
<proteinExistence type="predicted"/>
<comment type="caution">
    <text evidence="1">The sequence shown here is derived from an EMBL/GenBank/DDBJ whole genome shotgun (WGS) entry which is preliminary data.</text>
</comment>
<dbReference type="OrthoDB" id="4618098at2"/>
<evidence type="ECO:0000313" key="2">
    <source>
        <dbReference type="Proteomes" id="UP000220914"/>
    </source>
</evidence>